<reference evidence="2 3" key="1">
    <citation type="submission" date="2015-09" db="EMBL/GenBank/DDBJ databases">
        <title>Host preference determinants of Valsa canker pathogens revealed by comparative genomics.</title>
        <authorList>
            <person name="Yin Z."/>
            <person name="Huang L."/>
        </authorList>
    </citation>
    <scope>NUCLEOTIDE SEQUENCE [LARGE SCALE GENOMIC DNA]</scope>
    <source>
        <strain evidence="2 3">SXYLt</strain>
    </source>
</reference>
<dbReference type="AlphaFoldDB" id="A0A423X863"/>
<protein>
    <submittedName>
        <fullName evidence="2">Uncharacterized protein</fullName>
    </submittedName>
</protein>
<dbReference type="InParanoid" id="A0A423X863"/>
<dbReference type="STRING" id="1230097.A0A423X863"/>
<dbReference type="OrthoDB" id="329835at2759"/>
<evidence type="ECO:0000313" key="3">
    <source>
        <dbReference type="Proteomes" id="UP000285146"/>
    </source>
</evidence>
<comment type="caution">
    <text evidence="2">The sequence shown here is derived from an EMBL/GenBank/DDBJ whole genome shotgun (WGS) entry which is preliminary data.</text>
</comment>
<proteinExistence type="predicted"/>
<dbReference type="EMBL" id="LKEB01000024">
    <property type="protein sequence ID" value="ROW11970.1"/>
    <property type="molecule type" value="Genomic_DNA"/>
</dbReference>
<keyword evidence="3" id="KW-1185">Reference proteome</keyword>
<name>A0A423X863_9PEZI</name>
<dbReference type="GO" id="GO:0006508">
    <property type="term" value="P:proteolysis"/>
    <property type="evidence" value="ECO:0007669"/>
    <property type="project" value="InterPro"/>
</dbReference>
<sequence>MPIIDIHPPKTALMPDDGEDTLKRSDRDCITVPFSGDSGPGTLSKRVGITLETVVFKRVDGLELGADIYYPALARGALLIHGGSHFLLTRREVPMKHVKTLLKRGFLPVSVDFRLCPELPLAAGGVPDVIDALSWVRKTLPHIQRARPDVQLDGTQVMVRGVSPEPHQPLVFANPTFPYIKYYTSDYRKFLEQQLTNIPLFPQAAGWSSGGQLAMIMGFLAAEKGIKPPEVIVSFYGMCDLESAWWRTPLQINWAMPYSEDDLLAGVEDKPTAGVSPERVAGVVRNPIADNPRGRFAIHVFLKAQMVPILVNGLPTRAKARDLRRAGDETDYMAMPEPPVEAVRAISPYAQMLVGHYHIPTFFAHGDNDKEVPVDQSRDASAALRASNIETGCTVARGAGHSFDFRPEEDPLHTGWAAAQEAYDWAQRFIDTE</sequence>
<dbReference type="Gene3D" id="3.40.50.1820">
    <property type="entry name" value="alpha/beta hydrolase"/>
    <property type="match status" value="2"/>
</dbReference>
<evidence type="ECO:0000313" key="2">
    <source>
        <dbReference type="EMBL" id="ROW11970.1"/>
    </source>
</evidence>
<accession>A0A423X863</accession>
<evidence type="ECO:0000256" key="1">
    <source>
        <dbReference type="ARBA" id="ARBA00022801"/>
    </source>
</evidence>
<gene>
    <name evidence="2" type="ORF">VPNG_05285</name>
</gene>
<dbReference type="PANTHER" id="PTHR48081">
    <property type="entry name" value="AB HYDROLASE SUPERFAMILY PROTEIN C4A8.06C"/>
    <property type="match status" value="1"/>
</dbReference>
<dbReference type="Proteomes" id="UP000285146">
    <property type="component" value="Unassembled WGS sequence"/>
</dbReference>
<dbReference type="SUPFAM" id="SSF53474">
    <property type="entry name" value="alpha/beta-Hydrolases"/>
    <property type="match status" value="1"/>
</dbReference>
<keyword evidence="1" id="KW-0378">Hydrolase</keyword>
<dbReference type="InterPro" id="IPR029058">
    <property type="entry name" value="AB_hydrolase_fold"/>
</dbReference>
<dbReference type="InterPro" id="IPR050300">
    <property type="entry name" value="GDXG_lipolytic_enzyme"/>
</dbReference>
<dbReference type="GO" id="GO:0008236">
    <property type="term" value="F:serine-type peptidase activity"/>
    <property type="evidence" value="ECO:0007669"/>
    <property type="project" value="InterPro"/>
</dbReference>
<organism evidence="2 3">
    <name type="scientific">Cytospora leucostoma</name>
    <dbReference type="NCBI Taxonomy" id="1230097"/>
    <lineage>
        <taxon>Eukaryota</taxon>
        <taxon>Fungi</taxon>
        <taxon>Dikarya</taxon>
        <taxon>Ascomycota</taxon>
        <taxon>Pezizomycotina</taxon>
        <taxon>Sordariomycetes</taxon>
        <taxon>Sordariomycetidae</taxon>
        <taxon>Diaporthales</taxon>
        <taxon>Cytosporaceae</taxon>
        <taxon>Cytospora</taxon>
    </lineage>
</organism>